<sequence>MKSRFLPAMLVFGVVALSSCERSEKEAAQPSFDQGTLSHVLMDSAEVTSFNFAGKQLIQINHYNKETGEIESFEKYERDNKGRLVKASTFAGNSKQVLSEEAHTYNDRGELSKSISTYFLGGKPEYQSYTTYDYDAAKKLSKKSAYEGTEQKGALKSFTTYEALPNGNYGQEKQFVVDRTGAAKLYSTTTHSYDSNPNPFHVFAEPGIASSPNNLVRSSTVIHNGNKTLTKSYTYKYDESGYPISQTMTLPNGKTQTFTYMYSK</sequence>
<dbReference type="RefSeq" id="WP_191183025.1">
    <property type="nucleotide sequence ID" value="NZ_JACXAJ010000002.1"/>
</dbReference>
<gene>
    <name evidence="1" type="ORF">H9Q13_06895</name>
</gene>
<accession>A0ABR7XG25</accession>
<name>A0ABR7XG25_9BACT</name>
<dbReference type="PROSITE" id="PS51257">
    <property type="entry name" value="PROKAR_LIPOPROTEIN"/>
    <property type="match status" value="1"/>
</dbReference>
<evidence type="ECO:0008006" key="3">
    <source>
        <dbReference type="Google" id="ProtNLM"/>
    </source>
</evidence>
<evidence type="ECO:0000313" key="2">
    <source>
        <dbReference type="Proteomes" id="UP000625551"/>
    </source>
</evidence>
<keyword evidence="2" id="KW-1185">Reference proteome</keyword>
<organism evidence="1 2">
    <name type="scientific">Pontibacter aquaedesilientis</name>
    <dbReference type="NCBI Taxonomy" id="2766980"/>
    <lineage>
        <taxon>Bacteria</taxon>
        <taxon>Pseudomonadati</taxon>
        <taxon>Bacteroidota</taxon>
        <taxon>Cytophagia</taxon>
        <taxon>Cytophagales</taxon>
        <taxon>Hymenobacteraceae</taxon>
        <taxon>Pontibacter</taxon>
    </lineage>
</organism>
<proteinExistence type="predicted"/>
<dbReference type="EMBL" id="JACXAJ010000002">
    <property type="protein sequence ID" value="MBD1396886.1"/>
    <property type="molecule type" value="Genomic_DNA"/>
</dbReference>
<dbReference type="Proteomes" id="UP000625551">
    <property type="component" value="Unassembled WGS sequence"/>
</dbReference>
<evidence type="ECO:0000313" key="1">
    <source>
        <dbReference type="EMBL" id="MBD1396886.1"/>
    </source>
</evidence>
<comment type="caution">
    <text evidence="1">The sequence shown here is derived from an EMBL/GenBank/DDBJ whole genome shotgun (WGS) entry which is preliminary data.</text>
</comment>
<reference evidence="1 2" key="1">
    <citation type="submission" date="2020-09" db="EMBL/GenBank/DDBJ databases">
        <title>Genome sequencing and assembly of Pontibacter sp.</title>
        <authorList>
            <person name="Chhetri G."/>
        </authorList>
    </citation>
    <scope>NUCLEOTIDE SEQUENCE [LARGE SCALE GENOMIC DNA]</scope>
    <source>
        <strain evidence="1 2">JH31</strain>
    </source>
</reference>
<protein>
    <recommendedName>
        <fullName evidence="3">YD repeat-containing protein</fullName>
    </recommendedName>
</protein>